<keyword evidence="3" id="KW-1185">Reference proteome</keyword>
<feature type="compositionally biased region" description="Acidic residues" evidence="1">
    <location>
        <begin position="184"/>
        <end position="199"/>
    </location>
</feature>
<feature type="compositionally biased region" description="Acidic residues" evidence="1">
    <location>
        <begin position="208"/>
        <end position="223"/>
    </location>
</feature>
<evidence type="ECO:0000313" key="4">
    <source>
        <dbReference type="WBParaSite" id="EVEC_0001037201-mRNA-1"/>
    </source>
</evidence>
<dbReference type="WBParaSite" id="EVEC_0001037201-mRNA-1">
    <property type="protein sequence ID" value="EVEC_0001037201-mRNA-1"/>
    <property type="gene ID" value="EVEC_0001037201"/>
</dbReference>
<gene>
    <name evidence="2" type="ORF">EVEC_LOCUS9717</name>
</gene>
<evidence type="ECO:0000313" key="2">
    <source>
        <dbReference type="EMBL" id="VDD94966.1"/>
    </source>
</evidence>
<evidence type="ECO:0000313" key="3">
    <source>
        <dbReference type="Proteomes" id="UP000274131"/>
    </source>
</evidence>
<dbReference type="AlphaFoldDB" id="A0A0N4VHS1"/>
<reference evidence="4" key="1">
    <citation type="submission" date="2017-02" db="UniProtKB">
        <authorList>
            <consortium name="WormBaseParasite"/>
        </authorList>
    </citation>
    <scope>IDENTIFICATION</scope>
</reference>
<proteinExistence type="predicted"/>
<feature type="compositionally biased region" description="Basic and acidic residues" evidence="1">
    <location>
        <begin position="284"/>
        <end position="302"/>
    </location>
</feature>
<accession>A0A0N4VHS1</accession>
<protein>
    <submittedName>
        <fullName evidence="4">Protein AATF</fullName>
    </submittedName>
</protein>
<sequence length="324" mass="35766">MIYKLETEVLKYLNRRRSLDYSEKITINNTGSERLNDLLTEFINSPGDGERHFGILGHRRHVCYEDVKDLVEKLREEKEGKIIPEDPLQYEKFITDVAVAANEKVKEFIKKKYERSLDEHLVGEGLSPSEVKEQLEKDSLVPASTNKISWDSANLELSKIYENEREFPVTDDPLSTAIDGTCALDEDEEESGEEDDNGDDIGSLMDSGTEEALDEDFSEEESVEVQSGDSEENGLPGSCSAVGEDGTCKGVILQEPNDLTSTEHDHSLENQDSLASSEAITESCPDKNDDIIGEVSSDKSVDKSVVLVSSEGSDSDGSSIIVLS</sequence>
<dbReference type="OrthoDB" id="5846414at2759"/>
<feature type="region of interest" description="Disordered" evidence="1">
    <location>
        <begin position="184"/>
        <end position="303"/>
    </location>
</feature>
<organism evidence="4">
    <name type="scientific">Enterobius vermicularis</name>
    <name type="common">Human pinworm</name>
    <dbReference type="NCBI Taxonomy" id="51028"/>
    <lineage>
        <taxon>Eukaryota</taxon>
        <taxon>Metazoa</taxon>
        <taxon>Ecdysozoa</taxon>
        <taxon>Nematoda</taxon>
        <taxon>Chromadorea</taxon>
        <taxon>Rhabditida</taxon>
        <taxon>Spirurina</taxon>
        <taxon>Oxyuridomorpha</taxon>
        <taxon>Oxyuroidea</taxon>
        <taxon>Oxyuridae</taxon>
        <taxon>Enterobius</taxon>
    </lineage>
</organism>
<dbReference type="EMBL" id="UXUI01010253">
    <property type="protein sequence ID" value="VDD94966.1"/>
    <property type="molecule type" value="Genomic_DNA"/>
</dbReference>
<dbReference type="Proteomes" id="UP000274131">
    <property type="component" value="Unassembled WGS sequence"/>
</dbReference>
<name>A0A0N4VHS1_ENTVE</name>
<evidence type="ECO:0000256" key="1">
    <source>
        <dbReference type="SAM" id="MobiDB-lite"/>
    </source>
</evidence>
<feature type="compositionally biased region" description="Polar residues" evidence="1">
    <location>
        <begin position="270"/>
        <end position="280"/>
    </location>
</feature>
<reference evidence="2 3" key="2">
    <citation type="submission" date="2018-10" db="EMBL/GenBank/DDBJ databases">
        <authorList>
            <consortium name="Pathogen Informatics"/>
        </authorList>
    </citation>
    <scope>NUCLEOTIDE SEQUENCE [LARGE SCALE GENOMIC DNA]</scope>
</reference>